<dbReference type="Pfam" id="PF13692">
    <property type="entry name" value="Glyco_trans_1_4"/>
    <property type="match status" value="1"/>
</dbReference>
<dbReference type="CDD" id="cd03809">
    <property type="entry name" value="GT4_MtfB-like"/>
    <property type="match status" value="1"/>
</dbReference>
<dbReference type="EMBL" id="JACIDN010000008">
    <property type="protein sequence ID" value="MBB3904552.1"/>
    <property type="molecule type" value="Genomic_DNA"/>
</dbReference>
<accession>A0A7W6F8I0</accession>
<keyword evidence="4" id="KW-1185">Reference proteome</keyword>
<comment type="caution">
    <text evidence="2">The sequence shown here is derived from an EMBL/GenBank/DDBJ whole genome shotgun (WGS) entry which is preliminary data.</text>
</comment>
<sequence length="426" mass="46360">MSSRPIAFDLTRLITRLRHASPTGIDRVDLAYARHVLAGDGPRFGLVTSAVGPRVIDRRQASTIVEAVASGWVEDVRPEDDPVYLRLAGSPGERRPGAEGARRSALRRRQIQVATTLRTLRGRGVEALPEGTIYLHSSHLRLDRPERFDWLYTRRDIRPIFFVHDLIPISHPEYGRPGEAARHEQRIDTIARHAAAVIVNSSDVGARFSAHLAARGFAPRAVTVAPLGVEPIFSGRDGAAPAFGQPTFLVCGTIESRKNHLLLLQVWRDLAARHGAQTPRLVIVGRRGWEVENVVDLLDRCPSIAPHVTEVSGLSTPGLARLMRGATALLMPSFIEGYGLPVVEAAASGLPVVVSDIPVHREIGGGFAKLIDPLDGPGWRQAIEDLSAPESSLRHSLAARLDGFAPPNWADHLVKLDTTLAALDQT</sequence>
<name>A0A7W6F8I0_9HYPH</name>
<dbReference type="EMBL" id="BSPG01000040">
    <property type="protein sequence ID" value="GLS46383.1"/>
    <property type="molecule type" value="Genomic_DNA"/>
</dbReference>
<keyword evidence="2" id="KW-0808">Transferase</keyword>
<evidence type="ECO:0000313" key="3">
    <source>
        <dbReference type="Proteomes" id="UP000517759"/>
    </source>
</evidence>
<evidence type="ECO:0000313" key="2">
    <source>
        <dbReference type="EMBL" id="MBB3904552.1"/>
    </source>
</evidence>
<organism evidence="2 3">
    <name type="scientific">Methylobacterium brachythecii</name>
    <dbReference type="NCBI Taxonomy" id="1176177"/>
    <lineage>
        <taxon>Bacteria</taxon>
        <taxon>Pseudomonadati</taxon>
        <taxon>Pseudomonadota</taxon>
        <taxon>Alphaproteobacteria</taxon>
        <taxon>Hyphomicrobiales</taxon>
        <taxon>Methylobacteriaceae</taxon>
        <taxon>Methylobacterium</taxon>
    </lineage>
</organism>
<protein>
    <submittedName>
        <fullName evidence="1">Capsular polysaccharide glycosyltransferase biosynthesis protein</fullName>
    </submittedName>
    <submittedName>
        <fullName evidence="2">Glycosyltransferase involved in cell wall biosynthesis</fullName>
    </submittedName>
</protein>
<reference evidence="4" key="2">
    <citation type="journal article" date="2019" name="Int. J. Syst. Evol. Microbiol.">
        <title>The Global Catalogue of Microorganisms (GCM) 10K type strain sequencing project: providing services to taxonomists for standard genome sequencing and annotation.</title>
        <authorList>
            <consortium name="The Broad Institute Genomics Platform"/>
            <consortium name="The Broad Institute Genome Sequencing Center for Infectious Disease"/>
            <person name="Wu L."/>
            <person name="Ma J."/>
        </authorList>
    </citation>
    <scope>NUCLEOTIDE SEQUENCE [LARGE SCALE GENOMIC DNA]</scope>
    <source>
        <strain evidence="4">NBRC 107710</strain>
    </source>
</reference>
<dbReference type="RefSeq" id="WP_183508520.1">
    <property type="nucleotide sequence ID" value="NZ_BSPG01000040.1"/>
</dbReference>
<reference evidence="1" key="1">
    <citation type="journal article" date="2014" name="Int. J. Syst. Evol. Microbiol.">
        <title>Complete genome of a new Firmicutes species belonging to the dominant human colonic microbiota ('Ruminococcus bicirculans') reveals two chromosomes and a selective capacity to utilize plant glucans.</title>
        <authorList>
            <consortium name="NISC Comparative Sequencing Program"/>
            <person name="Wegmann U."/>
            <person name="Louis P."/>
            <person name="Goesmann A."/>
            <person name="Henrissat B."/>
            <person name="Duncan S.H."/>
            <person name="Flint H.J."/>
        </authorList>
    </citation>
    <scope>NUCLEOTIDE SEQUENCE</scope>
    <source>
        <strain evidence="1">NBRC 107710</strain>
    </source>
</reference>
<dbReference type="PANTHER" id="PTHR46401:SF9">
    <property type="entry name" value="MANNOSYLTRANSFERASE A"/>
    <property type="match status" value="1"/>
</dbReference>
<reference evidence="1" key="4">
    <citation type="submission" date="2023-01" db="EMBL/GenBank/DDBJ databases">
        <title>Draft genome sequence of Methylobacterium brachythecii strain NBRC 107710.</title>
        <authorList>
            <person name="Sun Q."/>
            <person name="Mori K."/>
        </authorList>
    </citation>
    <scope>NUCLEOTIDE SEQUENCE</scope>
    <source>
        <strain evidence="1">NBRC 107710</strain>
    </source>
</reference>
<dbReference type="Gene3D" id="3.40.50.2000">
    <property type="entry name" value="Glycogen Phosphorylase B"/>
    <property type="match status" value="1"/>
</dbReference>
<gene>
    <name evidence="1" type="primary">wcbB</name>
    <name evidence="1" type="ORF">GCM10007884_43770</name>
    <name evidence="2" type="ORF">GGR33_004075</name>
</gene>
<dbReference type="AlphaFoldDB" id="A0A7W6F8I0"/>
<evidence type="ECO:0000313" key="1">
    <source>
        <dbReference type="EMBL" id="GLS46383.1"/>
    </source>
</evidence>
<dbReference type="Proteomes" id="UP000517759">
    <property type="component" value="Unassembled WGS sequence"/>
</dbReference>
<dbReference type="SUPFAM" id="SSF53756">
    <property type="entry name" value="UDP-Glycosyltransferase/glycogen phosphorylase"/>
    <property type="match status" value="1"/>
</dbReference>
<dbReference type="GO" id="GO:0016757">
    <property type="term" value="F:glycosyltransferase activity"/>
    <property type="evidence" value="ECO:0007669"/>
    <property type="project" value="TreeGrafter"/>
</dbReference>
<dbReference type="PANTHER" id="PTHR46401">
    <property type="entry name" value="GLYCOSYLTRANSFERASE WBBK-RELATED"/>
    <property type="match status" value="1"/>
</dbReference>
<proteinExistence type="predicted"/>
<reference evidence="2 3" key="3">
    <citation type="submission" date="2020-08" db="EMBL/GenBank/DDBJ databases">
        <title>Genomic Encyclopedia of Type Strains, Phase IV (KMG-IV): sequencing the most valuable type-strain genomes for metagenomic binning, comparative biology and taxonomic classification.</title>
        <authorList>
            <person name="Goeker M."/>
        </authorList>
    </citation>
    <scope>NUCLEOTIDE SEQUENCE [LARGE SCALE GENOMIC DNA]</scope>
    <source>
        <strain evidence="2 3">DSM 24105</strain>
    </source>
</reference>
<dbReference type="Proteomes" id="UP001156881">
    <property type="component" value="Unassembled WGS sequence"/>
</dbReference>
<evidence type="ECO:0000313" key="4">
    <source>
        <dbReference type="Proteomes" id="UP001156881"/>
    </source>
</evidence>